<dbReference type="InterPro" id="IPR051058">
    <property type="entry name" value="GDSL_Est/Lipase"/>
</dbReference>
<organism evidence="2 3">
    <name type="scientific">Penicillium angulare</name>
    <dbReference type="NCBI Taxonomy" id="116970"/>
    <lineage>
        <taxon>Eukaryota</taxon>
        <taxon>Fungi</taxon>
        <taxon>Dikarya</taxon>
        <taxon>Ascomycota</taxon>
        <taxon>Pezizomycotina</taxon>
        <taxon>Eurotiomycetes</taxon>
        <taxon>Eurotiomycetidae</taxon>
        <taxon>Eurotiales</taxon>
        <taxon>Aspergillaceae</taxon>
        <taxon>Penicillium</taxon>
    </lineage>
</organism>
<keyword evidence="1" id="KW-0378">Hydrolase</keyword>
<sequence length="132" mass="15604">METYSRLLHELYLCGARRFLLINVPPISRTPYFLALESWQRERHEFAVDLFNVKLKSTSADWLKDSDHSNVTLEMYDAWSFMTTILDQSETYGFLNNECSGERCIWWDNYHPTTEFHHLLAADIQGSLKNHI</sequence>
<dbReference type="PANTHER" id="PTHR45648:SF22">
    <property type="entry name" value="GDSL LIPASE_ACYLHYDROLASE FAMILY PROTEIN (AFU_ORTHOLOGUE AFUA_4G14700)"/>
    <property type="match status" value="1"/>
</dbReference>
<gene>
    <name evidence="2" type="ORF">N7456_013515</name>
</gene>
<dbReference type="PANTHER" id="PTHR45648">
    <property type="entry name" value="GDSL LIPASE/ACYLHYDROLASE FAMILY PROTEIN (AFU_ORTHOLOGUE AFUA_4G14700)"/>
    <property type="match status" value="1"/>
</dbReference>
<name>A0A9W9JSW3_9EURO</name>
<comment type="caution">
    <text evidence="2">The sequence shown here is derived from an EMBL/GenBank/DDBJ whole genome shotgun (WGS) entry which is preliminary data.</text>
</comment>
<dbReference type="AlphaFoldDB" id="A0A9W9JSW3"/>
<reference evidence="2" key="2">
    <citation type="journal article" date="2023" name="IMA Fungus">
        <title>Comparative genomic study of the Penicillium genus elucidates a diverse pangenome and 15 lateral gene transfer events.</title>
        <authorList>
            <person name="Petersen C."/>
            <person name="Sorensen T."/>
            <person name="Nielsen M.R."/>
            <person name="Sondergaard T.E."/>
            <person name="Sorensen J.L."/>
            <person name="Fitzpatrick D.A."/>
            <person name="Frisvad J.C."/>
            <person name="Nielsen K.L."/>
        </authorList>
    </citation>
    <scope>NUCLEOTIDE SEQUENCE</scope>
    <source>
        <strain evidence="2">IBT 30069</strain>
    </source>
</reference>
<accession>A0A9W9JSW3</accession>
<evidence type="ECO:0000313" key="3">
    <source>
        <dbReference type="Proteomes" id="UP001149165"/>
    </source>
</evidence>
<proteinExistence type="predicted"/>
<dbReference type="InterPro" id="IPR001087">
    <property type="entry name" value="GDSL"/>
</dbReference>
<dbReference type="OrthoDB" id="1600564at2759"/>
<reference evidence="2" key="1">
    <citation type="submission" date="2022-11" db="EMBL/GenBank/DDBJ databases">
        <authorList>
            <person name="Petersen C."/>
        </authorList>
    </citation>
    <scope>NUCLEOTIDE SEQUENCE</scope>
    <source>
        <strain evidence="2">IBT 30069</strain>
    </source>
</reference>
<dbReference type="GO" id="GO:0016788">
    <property type="term" value="F:hydrolase activity, acting on ester bonds"/>
    <property type="evidence" value="ECO:0007669"/>
    <property type="project" value="InterPro"/>
</dbReference>
<dbReference type="Pfam" id="PF00657">
    <property type="entry name" value="Lipase_GDSL"/>
    <property type="match status" value="1"/>
</dbReference>
<evidence type="ECO:0000256" key="1">
    <source>
        <dbReference type="ARBA" id="ARBA00022801"/>
    </source>
</evidence>
<dbReference type="Gene3D" id="3.40.50.1110">
    <property type="entry name" value="SGNH hydrolase"/>
    <property type="match status" value="1"/>
</dbReference>
<protein>
    <submittedName>
        <fullName evidence="2">GDSL lipase/esterase</fullName>
    </submittedName>
</protein>
<evidence type="ECO:0000313" key="2">
    <source>
        <dbReference type="EMBL" id="KAJ5080805.1"/>
    </source>
</evidence>
<dbReference type="Proteomes" id="UP001149165">
    <property type="component" value="Unassembled WGS sequence"/>
</dbReference>
<dbReference type="EMBL" id="JAPQKH010000012">
    <property type="protein sequence ID" value="KAJ5080805.1"/>
    <property type="molecule type" value="Genomic_DNA"/>
</dbReference>
<keyword evidence="3" id="KW-1185">Reference proteome</keyword>
<dbReference type="InterPro" id="IPR036514">
    <property type="entry name" value="SGNH_hydro_sf"/>
</dbReference>